<name>A0ABV8FMU4_9ACTN</name>
<feature type="transmembrane region" description="Helical" evidence="1">
    <location>
        <begin position="172"/>
        <end position="192"/>
    </location>
</feature>
<protein>
    <recommendedName>
        <fullName evidence="4">DUF998 domain-containing protein</fullName>
    </recommendedName>
</protein>
<keyword evidence="1" id="KW-0472">Membrane</keyword>
<feature type="transmembrane region" description="Helical" evidence="1">
    <location>
        <begin position="198"/>
        <end position="218"/>
    </location>
</feature>
<proteinExistence type="predicted"/>
<reference evidence="3" key="1">
    <citation type="journal article" date="2019" name="Int. J. Syst. Evol. Microbiol.">
        <title>The Global Catalogue of Microorganisms (GCM) 10K type strain sequencing project: providing services to taxonomists for standard genome sequencing and annotation.</title>
        <authorList>
            <consortium name="The Broad Institute Genomics Platform"/>
            <consortium name="The Broad Institute Genome Sequencing Center for Infectious Disease"/>
            <person name="Wu L."/>
            <person name="Ma J."/>
        </authorList>
    </citation>
    <scope>NUCLEOTIDE SEQUENCE [LARGE SCALE GENOMIC DNA]</scope>
    <source>
        <strain evidence="3">TBRC 1826</strain>
    </source>
</reference>
<comment type="caution">
    <text evidence="2">The sequence shown here is derived from an EMBL/GenBank/DDBJ whole genome shotgun (WGS) entry which is preliminary data.</text>
</comment>
<keyword evidence="3" id="KW-1185">Reference proteome</keyword>
<evidence type="ECO:0000313" key="2">
    <source>
        <dbReference type="EMBL" id="MFC3996297.1"/>
    </source>
</evidence>
<accession>A0ABV8FMU4</accession>
<feature type="transmembrane region" description="Helical" evidence="1">
    <location>
        <begin position="25"/>
        <end position="44"/>
    </location>
</feature>
<evidence type="ECO:0000313" key="3">
    <source>
        <dbReference type="Proteomes" id="UP001595847"/>
    </source>
</evidence>
<keyword evidence="1" id="KW-0812">Transmembrane</keyword>
<sequence>MFAKTIKSSTVTGATVPGVPFPGRWVGGASLVLGPLLLLTGVLLRARYDFFFPAQLAAYQRDPVLMTVSYSAFSAGCVLLWPGVVTLAARIGVRCPETALWGGTLAVLGLSARAFHAGVDHSAFQLVRSLGVRSATDAVGEAYGAFHIFSMFNAAILGGWVLLAIGAYRSGVLGPLRALALASMSALPLGVLKGTTPMSVVAVAGLCVALVPLGLAVLREGAAPRPAAAAGRILLVAVAAVVMLLVGLAG</sequence>
<dbReference type="RefSeq" id="WP_378532221.1">
    <property type="nucleotide sequence ID" value="NZ_JBHSBH010000007.1"/>
</dbReference>
<evidence type="ECO:0008006" key="4">
    <source>
        <dbReference type="Google" id="ProtNLM"/>
    </source>
</evidence>
<organism evidence="2 3">
    <name type="scientific">Nocardiopsis sediminis</name>
    <dbReference type="NCBI Taxonomy" id="1778267"/>
    <lineage>
        <taxon>Bacteria</taxon>
        <taxon>Bacillati</taxon>
        <taxon>Actinomycetota</taxon>
        <taxon>Actinomycetes</taxon>
        <taxon>Streptosporangiales</taxon>
        <taxon>Nocardiopsidaceae</taxon>
        <taxon>Nocardiopsis</taxon>
    </lineage>
</organism>
<feature type="transmembrane region" description="Helical" evidence="1">
    <location>
        <begin position="230"/>
        <end position="249"/>
    </location>
</feature>
<dbReference type="Proteomes" id="UP001595847">
    <property type="component" value="Unassembled WGS sequence"/>
</dbReference>
<keyword evidence="1" id="KW-1133">Transmembrane helix</keyword>
<feature type="transmembrane region" description="Helical" evidence="1">
    <location>
        <begin position="142"/>
        <end position="165"/>
    </location>
</feature>
<evidence type="ECO:0000256" key="1">
    <source>
        <dbReference type="SAM" id="Phobius"/>
    </source>
</evidence>
<dbReference type="EMBL" id="JBHSBH010000007">
    <property type="protein sequence ID" value="MFC3996297.1"/>
    <property type="molecule type" value="Genomic_DNA"/>
</dbReference>
<feature type="transmembrane region" description="Helical" evidence="1">
    <location>
        <begin position="64"/>
        <end position="84"/>
    </location>
</feature>
<gene>
    <name evidence="2" type="ORF">ACFOVU_10250</name>
</gene>